<evidence type="ECO:0000259" key="1">
    <source>
        <dbReference type="Pfam" id="PF13395"/>
    </source>
</evidence>
<dbReference type="RefSeq" id="WP_119367641.1">
    <property type="nucleotide sequence ID" value="NZ_QXDJ01000005.1"/>
</dbReference>
<reference evidence="2 3" key="1">
    <citation type="submission" date="2018-08" db="EMBL/GenBank/DDBJ databases">
        <title>Genome of Clostridium chromiireducens C1, DSM12136.</title>
        <authorList>
            <person name="Xing M."/>
            <person name="Wei Y."/>
            <person name="Ang E.L."/>
            <person name="Zhao H."/>
            <person name="Zhang Y."/>
        </authorList>
    </citation>
    <scope>NUCLEOTIDE SEQUENCE [LARGE SCALE GENOMIC DNA]</scope>
    <source>
        <strain evidence="2 3">C1</strain>
    </source>
</reference>
<keyword evidence="2" id="KW-0540">Nuclease</keyword>
<comment type="caution">
    <text evidence="2">The sequence shown here is derived from an EMBL/GenBank/DDBJ whole genome shotgun (WGS) entry which is preliminary data.</text>
</comment>
<dbReference type="Gene3D" id="1.10.30.50">
    <property type="match status" value="1"/>
</dbReference>
<dbReference type="EMBL" id="QXDJ01000005">
    <property type="protein sequence ID" value="RII32951.1"/>
    <property type="molecule type" value="Genomic_DNA"/>
</dbReference>
<proteinExistence type="predicted"/>
<dbReference type="GO" id="GO:0004519">
    <property type="term" value="F:endonuclease activity"/>
    <property type="evidence" value="ECO:0007669"/>
    <property type="project" value="UniProtKB-KW"/>
</dbReference>
<dbReference type="Pfam" id="PF13395">
    <property type="entry name" value="HNH_4"/>
    <property type="match status" value="1"/>
</dbReference>
<dbReference type="AlphaFoldDB" id="A0A399IJ72"/>
<sequence>MNGIYTTDKSLISPKEIGDVPYSSEVDYRTFSRVLNDTVASYKLYWLLALLDEISEGKSEIEFKRLICKMVVKAWYPILKCKLNFGLFDNLGKVVHYISDTYNLGSNYNDRELFDFIYSSEDKVLNKMLKELTFKVPYRFLAPFFKNKKKEDKNIEKQIEEFSRLDNECIYEIYKNDKNENCIRVREKWCSYLYNNYMILKGWTYYNLVCFLQKRNPNVPGIAMKLEAPKNRDSLREQTKIWENVIERKHIKDLYTGLDFTKENYDEHGVLSIDHFVPWSFVLHNQIWNLIPTFKNINSKKSDNLLPFDLYIDKFCKMQYEAFDYVVNENRKNQIDEYREVLKIQNAKKFIKENREEEFMRKLKQEIGPVYGMAVNQGFGVFYLKI</sequence>
<dbReference type="InterPro" id="IPR003615">
    <property type="entry name" value="HNH_nuc"/>
</dbReference>
<evidence type="ECO:0000313" key="2">
    <source>
        <dbReference type="EMBL" id="RII32951.1"/>
    </source>
</evidence>
<evidence type="ECO:0000313" key="3">
    <source>
        <dbReference type="Proteomes" id="UP000265930"/>
    </source>
</evidence>
<accession>A0A399IJ72</accession>
<name>A0A399IJ72_9CLOT</name>
<keyword evidence="2" id="KW-0255">Endonuclease</keyword>
<protein>
    <submittedName>
        <fullName evidence="2">HNH endonuclease</fullName>
    </submittedName>
</protein>
<dbReference type="Proteomes" id="UP000265930">
    <property type="component" value="Unassembled WGS sequence"/>
</dbReference>
<feature type="domain" description="HNH nuclease" evidence="1">
    <location>
        <begin position="253"/>
        <end position="304"/>
    </location>
</feature>
<keyword evidence="2" id="KW-0378">Hydrolase</keyword>
<organism evidence="2 3">
    <name type="scientific">Clostridium chromiireducens</name>
    <dbReference type="NCBI Taxonomy" id="225345"/>
    <lineage>
        <taxon>Bacteria</taxon>
        <taxon>Bacillati</taxon>
        <taxon>Bacillota</taxon>
        <taxon>Clostridia</taxon>
        <taxon>Eubacteriales</taxon>
        <taxon>Clostridiaceae</taxon>
        <taxon>Clostridium</taxon>
    </lineage>
</organism>
<gene>
    <name evidence="2" type="ORF">D2A34_19130</name>
</gene>